<proteinExistence type="predicted"/>
<name>A0A0S2DF06_LYSEN</name>
<evidence type="ECO:0000313" key="1">
    <source>
        <dbReference type="EMBL" id="ALN57157.1"/>
    </source>
</evidence>
<sequence>MILRLFLLAAMGPEATAKSKWVPAFAGMTAMKQRCDEATVR</sequence>
<evidence type="ECO:0000313" key="2">
    <source>
        <dbReference type="Proteomes" id="UP000061569"/>
    </source>
</evidence>
<accession>A0A0S2DF06</accession>
<organism evidence="1 2">
    <name type="scientific">Lysobacter enzymogenes</name>
    <dbReference type="NCBI Taxonomy" id="69"/>
    <lineage>
        <taxon>Bacteria</taxon>
        <taxon>Pseudomonadati</taxon>
        <taxon>Pseudomonadota</taxon>
        <taxon>Gammaproteobacteria</taxon>
        <taxon>Lysobacterales</taxon>
        <taxon>Lysobacteraceae</taxon>
        <taxon>Lysobacter</taxon>
    </lineage>
</organism>
<reference evidence="1 2" key="1">
    <citation type="submission" date="2015-11" db="EMBL/GenBank/DDBJ databases">
        <title>Genome sequences of Lysobacter enzymogenes strain C3 and Lysobacter antibioticus ATCC 29479.</title>
        <authorList>
            <person name="Kobayashi D.Y."/>
        </authorList>
    </citation>
    <scope>NUCLEOTIDE SEQUENCE [LARGE SCALE GENOMIC DNA]</scope>
    <source>
        <strain evidence="1 2">C3</strain>
    </source>
</reference>
<dbReference type="PATRIC" id="fig|69.6.peg.1776"/>
<dbReference type="AlphaFoldDB" id="A0A0S2DF06"/>
<dbReference type="KEGG" id="lez:GLE_1805"/>
<protein>
    <submittedName>
        <fullName evidence="1">Uncharacterized protein</fullName>
    </submittedName>
</protein>
<dbReference type="Proteomes" id="UP000061569">
    <property type="component" value="Chromosome"/>
</dbReference>
<gene>
    <name evidence="1" type="ORF">GLE_1805</name>
</gene>
<dbReference type="EMBL" id="CP013140">
    <property type="protein sequence ID" value="ALN57157.1"/>
    <property type="molecule type" value="Genomic_DNA"/>
</dbReference>